<dbReference type="EMBL" id="JBHPBY010000511">
    <property type="protein sequence ID" value="MFC1853479.1"/>
    <property type="molecule type" value="Genomic_DNA"/>
</dbReference>
<gene>
    <name evidence="1" type="ORF">ACFL27_25085</name>
</gene>
<name>A0ABV6Z4U9_UNCC1</name>
<evidence type="ECO:0000313" key="1">
    <source>
        <dbReference type="EMBL" id="MFC1853479.1"/>
    </source>
</evidence>
<dbReference type="Proteomes" id="UP001594351">
    <property type="component" value="Unassembled WGS sequence"/>
</dbReference>
<protein>
    <submittedName>
        <fullName evidence="1">Uncharacterized protein</fullName>
    </submittedName>
</protein>
<proteinExistence type="predicted"/>
<keyword evidence="2" id="KW-1185">Reference proteome</keyword>
<evidence type="ECO:0000313" key="2">
    <source>
        <dbReference type="Proteomes" id="UP001594351"/>
    </source>
</evidence>
<organism evidence="1 2">
    <name type="scientific">candidate division CSSED10-310 bacterium</name>
    <dbReference type="NCBI Taxonomy" id="2855610"/>
    <lineage>
        <taxon>Bacteria</taxon>
        <taxon>Bacteria division CSSED10-310</taxon>
    </lineage>
</organism>
<comment type="caution">
    <text evidence="1">The sequence shown here is derived from an EMBL/GenBank/DDBJ whole genome shotgun (WGS) entry which is preliminary data.</text>
</comment>
<sequence length="102" mass="11069">KPMLVGVGRPCDALLVVSHCPTGTSRGGDDFVINPSRQFSGTLNNSKTNGSHTIRGIANLKLFLRVDYGKGRLCHVKIVEVPCPLWSDFGFWICGRVCLAVP</sequence>
<feature type="non-terminal residue" evidence="1">
    <location>
        <position position="1"/>
    </location>
</feature>
<reference evidence="1 2" key="1">
    <citation type="submission" date="2024-09" db="EMBL/GenBank/DDBJ databases">
        <title>Laminarin stimulates single cell rates of sulfate reduction while oxygen inhibits transcriptomic activity in coastal marine sediment.</title>
        <authorList>
            <person name="Lindsay M."/>
            <person name="Orcutt B."/>
            <person name="Emerson D."/>
            <person name="Stepanauskas R."/>
            <person name="D'Angelo T."/>
        </authorList>
    </citation>
    <scope>NUCLEOTIDE SEQUENCE [LARGE SCALE GENOMIC DNA]</scope>
    <source>
        <strain evidence="1">SAG AM-311-K15</strain>
    </source>
</reference>
<accession>A0ABV6Z4U9</accession>